<evidence type="ECO:0000313" key="6">
    <source>
        <dbReference type="EMBL" id="PJG86563.1"/>
    </source>
</evidence>
<keyword evidence="2 5" id="KW-0812">Transmembrane</keyword>
<protein>
    <submittedName>
        <fullName evidence="6">CidB/LrgB family autolysis modulator</fullName>
    </submittedName>
</protein>
<proteinExistence type="predicted"/>
<keyword evidence="7" id="KW-1185">Reference proteome</keyword>
<evidence type="ECO:0000256" key="5">
    <source>
        <dbReference type="SAM" id="Phobius"/>
    </source>
</evidence>
<feature type="transmembrane region" description="Helical" evidence="5">
    <location>
        <begin position="6"/>
        <end position="24"/>
    </location>
</feature>
<evidence type="ECO:0000256" key="1">
    <source>
        <dbReference type="ARBA" id="ARBA00004141"/>
    </source>
</evidence>
<evidence type="ECO:0000256" key="2">
    <source>
        <dbReference type="ARBA" id="ARBA00022692"/>
    </source>
</evidence>
<dbReference type="Proteomes" id="UP000229329">
    <property type="component" value="Unassembled WGS sequence"/>
</dbReference>
<dbReference type="InterPro" id="IPR007300">
    <property type="entry name" value="CidB/LrgB"/>
</dbReference>
<feature type="transmembrane region" description="Helical" evidence="5">
    <location>
        <begin position="208"/>
        <end position="231"/>
    </location>
</feature>
<evidence type="ECO:0000313" key="7">
    <source>
        <dbReference type="Proteomes" id="UP000229329"/>
    </source>
</evidence>
<name>A0A2M8S626_9PAST</name>
<dbReference type="OrthoDB" id="9811701at2"/>
<comment type="caution">
    <text evidence="6">The sequence shown here is derived from an EMBL/GenBank/DDBJ whole genome shotgun (WGS) entry which is preliminary data.</text>
</comment>
<dbReference type="GO" id="GO:0016020">
    <property type="term" value="C:membrane"/>
    <property type="evidence" value="ECO:0007669"/>
    <property type="project" value="UniProtKB-SubCell"/>
</dbReference>
<dbReference type="PANTHER" id="PTHR30249:SF0">
    <property type="entry name" value="PLASTIDAL GLYCOLATE_GLYCERATE TRANSLOCATOR 1, CHLOROPLASTIC"/>
    <property type="match status" value="1"/>
</dbReference>
<keyword evidence="4 5" id="KW-0472">Membrane</keyword>
<sequence length="232" mass="25130">MTSEIWIYGYSLLTIGVFVFALQIGKYWRSLVFNAFVLSVIALVVILLCADLPYEQYIRGNAPLNHLLPLGIVALALPLYEQLAQIRKQWREILFITTTASLFSMLTGGILAVILGATPDIAATLLSKSVTMPIAMAMTENMGGVPAIAAIGVMLAGLQGSIFGYVILKKCHIRYRESIGLSIGAVSHVLGTAAMMQQDTKIGTYSSLALVLCGIVSSLFAPMVFKLVYFLF</sequence>
<keyword evidence="3 5" id="KW-1133">Transmembrane helix</keyword>
<gene>
    <name evidence="6" type="ORF">CVP05_01790</name>
</gene>
<evidence type="ECO:0000256" key="4">
    <source>
        <dbReference type="ARBA" id="ARBA00023136"/>
    </source>
</evidence>
<dbReference type="Pfam" id="PF04172">
    <property type="entry name" value="LrgB"/>
    <property type="match status" value="1"/>
</dbReference>
<dbReference type="RefSeq" id="WP_100287838.1">
    <property type="nucleotide sequence ID" value="NZ_PHHA01000002.1"/>
</dbReference>
<dbReference type="EMBL" id="PHHA01000002">
    <property type="protein sequence ID" value="PJG86563.1"/>
    <property type="molecule type" value="Genomic_DNA"/>
</dbReference>
<evidence type="ECO:0000256" key="3">
    <source>
        <dbReference type="ARBA" id="ARBA00022989"/>
    </source>
</evidence>
<feature type="transmembrane region" description="Helical" evidence="5">
    <location>
        <begin position="145"/>
        <end position="167"/>
    </location>
</feature>
<feature type="transmembrane region" description="Helical" evidence="5">
    <location>
        <begin position="62"/>
        <end position="81"/>
    </location>
</feature>
<reference evidence="6 7" key="1">
    <citation type="submission" date="2017-11" db="EMBL/GenBank/DDBJ databases">
        <title>Reclassification of Bisgaard taxon 7 as Conservatibacter flavescens gen. nov., sp. nov.</title>
        <authorList>
            <person name="Christensen H."/>
        </authorList>
    </citation>
    <scope>NUCLEOTIDE SEQUENCE [LARGE SCALE GENOMIC DNA]</scope>
    <source>
        <strain evidence="6 7">7_4</strain>
    </source>
</reference>
<feature type="transmembrane region" description="Helical" evidence="5">
    <location>
        <begin position="93"/>
        <end position="117"/>
    </location>
</feature>
<feature type="transmembrane region" description="Helical" evidence="5">
    <location>
        <begin position="31"/>
        <end position="50"/>
    </location>
</feature>
<comment type="subcellular location">
    <subcellularLocation>
        <location evidence="1">Membrane</location>
        <topology evidence="1">Multi-pass membrane protein</topology>
    </subcellularLocation>
</comment>
<organism evidence="6 7">
    <name type="scientific">Conservatibacter flavescens</name>
    <dbReference type="NCBI Taxonomy" id="28161"/>
    <lineage>
        <taxon>Bacteria</taxon>
        <taxon>Pseudomonadati</taxon>
        <taxon>Pseudomonadota</taxon>
        <taxon>Gammaproteobacteria</taxon>
        <taxon>Pasteurellales</taxon>
        <taxon>Pasteurellaceae</taxon>
        <taxon>Conservatibacter</taxon>
    </lineage>
</organism>
<dbReference type="PANTHER" id="PTHR30249">
    <property type="entry name" value="PUTATIVE SEROTONIN TRANSPORTER"/>
    <property type="match status" value="1"/>
</dbReference>
<accession>A0A2M8S626</accession>
<dbReference type="AlphaFoldDB" id="A0A2M8S626"/>